<dbReference type="InterPro" id="IPR000743">
    <property type="entry name" value="Glyco_hydro_28"/>
</dbReference>
<dbReference type="OrthoDB" id="187139at2759"/>
<evidence type="ECO:0000256" key="16">
    <source>
        <dbReference type="SAM" id="SignalP"/>
    </source>
</evidence>
<reference evidence="17 18" key="1">
    <citation type="journal article" date="2020" name="Nat. Food">
        <title>A phased Vanilla planifolia genome enables genetic improvement of flavour and production.</title>
        <authorList>
            <person name="Hasing T."/>
            <person name="Tang H."/>
            <person name="Brym M."/>
            <person name="Khazi F."/>
            <person name="Huang T."/>
            <person name="Chambers A.H."/>
        </authorList>
    </citation>
    <scope>NUCLEOTIDE SEQUENCE [LARGE SCALE GENOMIC DNA]</scope>
    <source>
        <tissue evidence="17">Leaf</tissue>
    </source>
</reference>
<comment type="function">
    <text evidence="11">May function in depolymerizing pectin during pollen development, germination, and tube growth. Acts as an exo-polygalacturonase.</text>
</comment>
<dbReference type="GO" id="GO:0004650">
    <property type="term" value="F:polygalacturonase activity"/>
    <property type="evidence" value="ECO:0007669"/>
    <property type="project" value="InterPro"/>
</dbReference>
<evidence type="ECO:0000256" key="8">
    <source>
        <dbReference type="ARBA" id="ARBA00038933"/>
    </source>
</evidence>
<dbReference type="InterPro" id="IPR012334">
    <property type="entry name" value="Pectin_lyas_fold"/>
</dbReference>
<dbReference type="AlphaFoldDB" id="A0A835RAX6"/>
<evidence type="ECO:0000256" key="4">
    <source>
        <dbReference type="ARBA" id="ARBA00022525"/>
    </source>
</evidence>
<dbReference type="InterPro" id="IPR006626">
    <property type="entry name" value="PbH1"/>
</dbReference>
<evidence type="ECO:0000256" key="6">
    <source>
        <dbReference type="ARBA" id="ARBA00023295"/>
    </source>
</evidence>
<proteinExistence type="inferred from homology"/>
<evidence type="ECO:0000256" key="7">
    <source>
        <dbReference type="ARBA" id="ARBA00023316"/>
    </source>
</evidence>
<comment type="similarity">
    <text evidence="2 15">Belongs to the glycosyl hydrolase 28 family.</text>
</comment>
<evidence type="ECO:0000256" key="14">
    <source>
        <dbReference type="PROSITE-ProRule" id="PRU10052"/>
    </source>
</evidence>
<comment type="catalytic activity">
    <reaction evidence="10">
        <text>[(1-&gt;4)-alpha-D-galacturonosyl](n) + H2O = alpha-D-galacturonate + [(1-&gt;4)-alpha-D-galacturonosyl](n-1)</text>
        <dbReference type="Rhea" id="RHEA:14117"/>
        <dbReference type="Rhea" id="RHEA-COMP:14570"/>
        <dbReference type="Rhea" id="RHEA-COMP:14572"/>
        <dbReference type="ChEBI" id="CHEBI:15377"/>
        <dbReference type="ChEBI" id="CHEBI:58658"/>
        <dbReference type="ChEBI" id="CHEBI:140523"/>
        <dbReference type="EC" id="3.2.1.67"/>
    </reaction>
</comment>
<keyword evidence="6 15" id="KW-0326">Glycosidase</keyword>
<name>A0A835RAX6_VANPL</name>
<dbReference type="InterPro" id="IPR011050">
    <property type="entry name" value="Pectin_lyase_fold/virulence"/>
</dbReference>
<dbReference type="Proteomes" id="UP000639772">
    <property type="component" value="Unassembled WGS sequence"/>
</dbReference>
<feature type="signal peptide" evidence="16">
    <location>
        <begin position="1"/>
        <end position="23"/>
    </location>
</feature>
<keyword evidence="3" id="KW-0134">Cell wall</keyword>
<dbReference type="GO" id="GO:0005975">
    <property type="term" value="P:carbohydrate metabolic process"/>
    <property type="evidence" value="ECO:0007669"/>
    <property type="project" value="InterPro"/>
</dbReference>
<evidence type="ECO:0000256" key="12">
    <source>
        <dbReference type="ARBA" id="ARBA00068298"/>
    </source>
</evidence>
<evidence type="ECO:0000256" key="1">
    <source>
        <dbReference type="ARBA" id="ARBA00004191"/>
    </source>
</evidence>
<keyword evidence="5 15" id="KW-0378">Hydrolase</keyword>
<evidence type="ECO:0000256" key="13">
    <source>
        <dbReference type="ARBA" id="ARBA00083621"/>
    </source>
</evidence>
<evidence type="ECO:0000256" key="11">
    <source>
        <dbReference type="ARBA" id="ARBA00057651"/>
    </source>
</evidence>
<evidence type="ECO:0000313" key="17">
    <source>
        <dbReference type="EMBL" id="KAG0487033.1"/>
    </source>
</evidence>
<evidence type="ECO:0000256" key="5">
    <source>
        <dbReference type="ARBA" id="ARBA00022801"/>
    </source>
</evidence>
<dbReference type="GO" id="GO:0047911">
    <property type="term" value="F:galacturan 1,4-alpha-galacturonidase activity"/>
    <property type="evidence" value="ECO:0007669"/>
    <property type="project" value="UniProtKB-EC"/>
</dbReference>
<evidence type="ECO:0000256" key="3">
    <source>
        <dbReference type="ARBA" id="ARBA00022512"/>
    </source>
</evidence>
<dbReference type="EC" id="3.2.1.67" evidence="8"/>
<sequence>MWSFVVLLTFLIILQCRPRTVMAAYSVVDFGAKADGQSDSAAALLATWAKACGSKKPATMVVPKGTFFVSRALLQGPCNNNNLRVFVQGTIIADAGYSSAATDWITFKYVQGLSVYGGTFDGRGQSLWACKAAGRSCPTGSTALTVSQSKDVLLSGTKVMNSENFQMSIMFSQGVTVEGATITAPEDSPNTDGIHLHMSRGVSVTGSTMRTGDDCISIGQGVSNVWIENIKCGPGHGISIGSLGASPGEAGVQNVTASLVVFTGTQNGFRVKTWANPYAGFVKDVTFEHATMNNVQNPIVIDQNYCPGNGNCPNKSSGIKISGVTFSDVQGTSATLVAVTLDCSRSNPCTGIELNNIKLTYKGKGGQQAQSICSNAKGKNSGFVVPPSCLK</sequence>
<feature type="active site" evidence="14">
    <location>
        <position position="236"/>
    </location>
</feature>
<dbReference type="GO" id="GO:0071555">
    <property type="term" value="P:cell wall organization"/>
    <property type="evidence" value="ECO:0007669"/>
    <property type="project" value="UniProtKB-KW"/>
</dbReference>
<dbReference type="EMBL" id="JADCNM010000004">
    <property type="protein sequence ID" value="KAG0487033.1"/>
    <property type="molecule type" value="Genomic_DNA"/>
</dbReference>
<comment type="caution">
    <text evidence="17">The sequence shown here is derived from an EMBL/GenBank/DDBJ whole genome shotgun (WGS) entry which is preliminary data.</text>
</comment>
<dbReference type="Pfam" id="PF00295">
    <property type="entry name" value="Glyco_hydro_28"/>
    <property type="match status" value="1"/>
</dbReference>
<gene>
    <name evidence="17" type="ORF">HPP92_009128</name>
</gene>
<evidence type="ECO:0000256" key="15">
    <source>
        <dbReference type="RuleBase" id="RU361169"/>
    </source>
</evidence>
<feature type="chain" id="PRO_5032584004" description="Exopolygalacturonase" evidence="16">
    <location>
        <begin position="24"/>
        <end position="391"/>
    </location>
</feature>
<dbReference type="FunFam" id="2.160.20.10:FF:000004">
    <property type="entry name" value="Pectin lyase-like superfamily protein"/>
    <property type="match status" value="1"/>
</dbReference>
<evidence type="ECO:0000256" key="10">
    <source>
        <dbReference type="ARBA" id="ARBA00048766"/>
    </source>
</evidence>
<evidence type="ECO:0000256" key="2">
    <source>
        <dbReference type="ARBA" id="ARBA00008834"/>
    </source>
</evidence>
<comment type="subcellular location">
    <subcellularLocation>
        <location evidence="1">Secreted</location>
        <location evidence="1">Cell wall</location>
    </subcellularLocation>
</comment>
<dbReference type="Gene3D" id="2.160.20.10">
    <property type="entry name" value="Single-stranded right-handed beta-helix, Pectin lyase-like"/>
    <property type="match status" value="1"/>
</dbReference>
<accession>A0A835RAX6</accession>
<keyword evidence="16" id="KW-0732">Signal</keyword>
<protein>
    <recommendedName>
        <fullName evidence="12">Exopolygalacturonase</fullName>
        <ecNumber evidence="8">3.2.1.67</ecNumber>
    </recommendedName>
    <alternativeName>
        <fullName evidence="9">Galacturan 1,4-alpha-galacturonidase</fullName>
    </alternativeName>
    <alternativeName>
        <fullName evidence="13">Pectinase</fullName>
    </alternativeName>
</protein>
<evidence type="ECO:0000313" key="18">
    <source>
        <dbReference type="Proteomes" id="UP000639772"/>
    </source>
</evidence>
<dbReference type="PANTHER" id="PTHR31375">
    <property type="match status" value="1"/>
</dbReference>
<keyword evidence="4" id="KW-0964">Secreted</keyword>
<evidence type="ECO:0000256" key="9">
    <source>
        <dbReference type="ARBA" id="ARBA00043142"/>
    </source>
</evidence>
<keyword evidence="7" id="KW-0961">Cell wall biogenesis/degradation</keyword>
<organism evidence="17 18">
    <name type="scientific">Vanilla planifolia</name>
    <name type="common">Vanilla</name>
    <dbReference type="NCBI Taxonomy" id="51239"/>
    <lineage>
        <taxon>Eukaryota</taxon>
        <taxon>Viridiplantae</taxon>
        <taxon>Streptophyta</taxon>
        <taxon>Embryophyta</taxon>
        <taxon>Tracheophyta</taxon>
        <taxon>Spermatophyta</taxon>
        <taxon>Magnoliopsida</taxon>
        <taxon>Liliopsida</taxon>
        <taxon>Asparagales</taxon>
        <taxon>Orchidaceae</taxon>
        <taxon>Vanilloideae</taxon>
        <taxon>Vanilleae</taxon>
        <taxon>Vanilla</taxon>
    </lineage>
</organism>
<dbReference type="PROSITE" id="PS00502">
    <property type="entry name" value="POLYGALACTURONASE"/>
    <property type="match status" value="1"/>
</dbReference>
<dbReference type="SMART" id="SM00710">
    <property type="entry name" value="PbH1"/>
    <property type="match status" value="6"/>
</dbReference>
<dbReference type="SUPFAM" id="SSF51126">
    <property type="entry name" value="Pectin lyase-like"/>
    <property type="match status" value="1"/>
</dbReference>